<dbReference type="Proteomes" id="UP001172708">
    <property type="component" value="Unassembled WGS sequence"/>
</dbReference>
<evidence type="ECO:0000313" key="3">
    <source>
        <dbReference type="Proteomes" id="UP001172708"/>
    </source>
</evidence>
<comment type="caution">
    <text evidence="2">The sequence shown here is derived from an EMBL/GenBank/DDBJ whole genome shotgun (WGS) entry which is preliminary data.</text>
</comment>
<evidence type="ECO:0000259" key="1">
    <source>
        <dbReference type="Pfam" id="PF07179"/>
    </source>
</evidence>
<sequence>MSDTGGAEPFKEIPESVFADDDGSADARLAQALIRYSHAKTPLTEVVDALAYARVLIPVMASGEQRVMGDYGVEKDEVASTGVVAVQMPDGRAALPVFTDVDAVKAWNEKARPIPAEGPRAALAAIAESWASLVINPGMETVVIPRPAVWALGQGLTWRPAVVDGQVSAEVRDAVTSAVTTDAALRGVEAVAGNGAEVAVVLRLTPGLTQPEVDDVVQRVQREIAHADVVAQRVDSLELRLATA</sequence>
<keyword evidence="3" id="KW-1185">Reference proteome</keyword>
<reference evidence="2" key="1">
    <citation type="submission" date="2023-06" db="EMBL/GenBank/DDBJ databases">
        <title>Egi l300058.</title>
        <authorList>
            <person name="Gao L."/>
            <person name="Fang B.-Z."/>
            <person name="Li W.-J."/>
        </authorList>
    </citation>
    <scope>NUCLEOTIDE SEQUENCE</scope>
    <source>
        <strain evidence="2">EGI L300058</strain>
    </source>
</reference>
<dbReference type="EMBL" id="JAUHQA010000001">
    <property type="protein sequence ID" value="MDN4479484.1"/>
    <property type="molecule type" value="Genomic_DNA"/>
</dbReference>
<gene>
    <name evidence="2" type="ORF">QQX02_00920</name>
</gene>
<proteinExistence type="predicted"/>
<name>A0ABT8GDQ9_9MICO</name>
<dbReference type="RefSeq" id="WP_301140633.1">
    <property type="nucleotide sequence ID" value="NZ_JAUHQA010000001.1"/>
</dbReference>
<organism evidence="2 3">
    <name type="scientific">Demequina muriae</name>
    <dbReference type="NCBI Taxonomy" id="3051664"/>
    <lineage>
        <taxon>Bacteria</taxon>
        <taxon>Bacillati</taxon>
        <taxon>Actinomycetota</taxon>
        <taxon>Actinomycetes</taxon>
        <taxon>Micrococcales</taxon>
        <taxon>Demequinaceae</taxon>
        <taxon>Demequina</taxon>
    </lineage>
</organism>
<feature type="domain" description="SseB protein N-terminal" evidence="1">
    <location>
        <begin position="29"/>
        <end position="151"/>
    </location>
</feature>
<evidence type="ECO:0000313" key="2">
    <source>
        <dbReference type="EMBL" id="MDN4479484.1"/>
    </source>
</evidence>
<accession>A0ABT8GDQ9</accession>
<dbReference type="InterPro" id="IPR009839">
    <property type="entry name" value="SseB_N"/>
</dbReference>
<protein>
    <submittedName>
        <fullName evidence="2">SseB family protein</fullName>
    </submittedName>
</protein>
<dbReference type="Pfam" id="PF07179">
    <property type="entry name" value="SseB"/>
    <property type="match status" value="1"/>
</dbReference>